<dbReference type="GO" id="GO:0005737">
    <property type="term" value="C:cytoplasm"/>
    <property type="evidence" value="ECO:0007669"/>
    <property type="project" value="TreeGrafter"/>
</dbReference>
<keyword evidence="5" id="KW-0378">Hydrolase</keyword>
<dbReference type="GO" id="GO:0071947">
    <property type="term" value="P:protein deubiquitination involved in ubiquitin-dependent protein catabolic process"/>
    <property type="evidence" value="ECO:0007669"/>
    <property type="project" value="TreeGrafter"/>
</dbReference>
<dbReference type="EMBL" id="KI926530">
    <property type="protein sequence ID" value="ETW34267.1"/>
    <property type="molecule type" value="Genomic_DNA"/>
</dbReference>
<evidence type="ECO:0000256" key="5">
    <source>
        <dbReference type="ARBA" id="ARBA00022801"/>
    </source>
</evidence>
<feature type="region of interest" description="Disordered" evidence="7">
    <location>
        <begin position="653"/>
        <end position="677"/>
    </location>
</feature>
<evidence type="ECO:0000256" key="3">
    <source>
        <dbReference type="ARBA" id="ARBA00022670"/>
    </source>
</evidence>
<dbReference type="GO" id="GO:0004843">
    <property type="term" value="F:cysteine-type deubiquitinase activity"/>
    <property type="evidence" value="ECO:0007669"/>
    <property type="project" value="UniProtKB-EC"/>
</dbReference>
<organism evidence="8 9">
    <name type="scientific">Plasmodium falciparum Tanzania</name>
    <name type="common">2000708</name>
    <dbReference type="NCBI Taxonomy" id="1036725"/>
    <lineage>
        <taxon>Eukaryota</taxon>
        <taxon>Sar</taxon>
        <taxon>Alveolata</taxon>
        <taxon>Apicomplexa</taxon>
        <taxon>Aconoidasida</taxon>
        <taxon>Haemosporida</taxon>
        <taxon>Plasmodiidae</taxon>
        <taxon>Plasmodium</taxon>
        <taxon>Plasmodium (Laverania)</taxon>
    </lineage>
</organism>
<feature type="region of interest" description="Disordered" evidence="7">
    <location>
        <begin position="958"/>
        <end position="977"/>
    </location>
</feature>
<evidence type="ECO:0000313" key="8">
    <source>
        <dbReference type="EMBL" id="ETW34267.1"/>
    </source>
</evidence>
<evidence type="ECO:0000313" key="9">
    <source>
        <dbReference type="Proteomes" id="UP000030708"/>
    </source>
</evidence>
<accession>A0A024W0Q7</accession>
<gene>
    <name evidence="8" type="ORF">PFTANZ_05044</name>
</gene>
<protein>
    <recommendedName>
        <fullName evidence="2">ubiquitinyl hydrolase 1</fullName>
        <ecNumber evidence="2">3.4.19.12</ecNumber>
    </recommendedName>
</protein>
<reference evidence="8 9" key="2">
    <citation type="submission" date="2013-02" db="EMBL/GenBank/DDBJ databases">
        <title>The Genome Sequence of Plasmodium falciparum Tanzania (2000708).</title>
        <authorList>
            <consortium name="The Broad Institute Genome Sequencing Platform"/>
            <consortium name="The Broad Institute Genome Sequencing Center for Infectious Disease"/>
            <person name="Neafsey D."/>
            <person name="Cheeseman I."/>
            <person name="Volkman S."/>
            <person name="Adams J."/>
            <person name="Walker B."/>
            <person name="Young S.K."/>
            <person name="Zeng Q."/>
            <person name="Gargeya S."/>
            <person name="Fitzgerald M."/>
            <person name="Haas B."/>
            <person name="Abouelleil A."/>
            <person name="Alvarado L."/>
            <person name="Arachchi H.M."/>
            <person name="Berlin A.M."/>
            <person name="Chapman S.B."/>
            <person name="Dewar J."/>
            <person name="Goldberg J."/>
            <person name="Griggs A."/>
            <person name="Gujja S."/>
            <person name="Hansen M."/>
            <person name="Howarth C."/>
            <person name="Imamovic A."/>
            <person name="Larimer J."/>
            <person name="McCowan C."/>
            <person name="Murphy C."/>
            <person name="Neiman D."/>
            <person name="Pearson M."/>
            <person name="Priest M."/>
            <person name="Roberts A."/>
            <person name="Saif S."/>
            <person name="Shea T."/>
            <person name="Sisk P."/>
            <person name="Sykes S."/>
            <person name="Wortman J."/>
            <person name="Nusbaum C."/>
            <person name="Birren B."/>
        </authorList>
    </citation>
    <scope>NUCLEOTIDE SEQUENCE [LARGE SCALE GENOMIC DNA]</scope>
    <source>
        <strain evidence="9">Tanzania (2000708)</strain>
    </source>
</reference>
<evidence type="ECO:0000256" key="2">
    <source>
        <dbReference type="ARBA" id="ARBA00012759"/>
    </source>
</evidence>
<dbReference type="InterPro" id="IPR051346">
    <property type="entry name" value="OTU_Deubiquitinase"/>
</dbReference>
<feature type="compositionally biased region" description="Acidic residues" evidence="7">
    <location>
        <begin position="958"/>
        <end position="968"/>
    </location>
</feature>
<dbReference type="Proteomes" id="UP000030708">
    <property type="component" value="Unassembled WGS sequence"/>
</dbReference>
<dbReference type="PANTHER" id="PTHR13367:SF28">
    <property type="entry name" value="UBIQUITIN THIOESTERASE ZRANB1"/>
    <property type="match status" value="1"/>
</dbReference>
<evidence type="ECO:0000256" key="4">
    <source>
        <dbReference type="ARBA" id="ARBA00022786"/>
    </source>
</evidence>
<dbReference type="GO" id="GO:0070530">
    <property type="term" value="F:K63-linked polyubiquitin modification-dependent protein binding"/>
    <property type="evidence" value="ECO:0007669"/>
    <property type="project" value="TreeGrafter"/>
</dbReference>
<sequence>MDNMNSMNNTCSINYMNNNYDVYGERDILKNIWNILNESDNIEEMLNILDINAFKYSYDLSNVIRNYLDKNRNVNNNSFINFTNILNELELYFCNGNKKYIIVSLQEAETLRYHVHKRSNIQKIYEAFFRSTVHVNNKEQIKCMYNDKEEDQNVDQYVDQNVDQYVDQYVDQKNHEHFKTSKLCVQDNINNNYKEKENMNIFDIIEEKNNNKKNHISNNNVVDVDIGKNISNDIDTYIKDNMNDDNLLNDPWGLQENIPNINLIGDKSNDSIDNFFSGNMDKINNKNIVEHNNIDKIDNKIEKKENTYNKNILDIMNIKDCGQNMLIACNNININIYNYNFWFTPIEISDKNNLRKYLSRQIQIVYSVCKFFNSDRKFIDAHVNLLLQYLNFNPPKHRFNYFNELYLIRRLMKENQNSGLKNIEKNFYAPKKLQLEILEKKLFEGNGDIYAFKVIQERVRQSLKGKNLTLQKIFEKDLNYICTMEDIRIVFDYLNIRDKNCINILFDVLGRNITLHELCLFLNPVENRRDKKYNRLEKNKRMNGNMLQNDMNYINNNILQTQNIGIQNKGNNNNNNNNNYIDHQHNNLIRDIEKHLKNFRFSLTEHTHMKLVWSGKIAHQRIQHDMTHENNKNEMCSMNNINPSSYNFAKNESHHNNMNNNKNSFSNNNNNNNNNNQYDYVKKSSTNDLISDIFYTFQNKTHNRDEINLLSNTNQQNNINKMSYNEDMFYIYEAENVDPKDRGIMSKNKHKIVCGHYASNKMYDINNNNNNINNNCSNNIYNSINAFPIIEMTDITINSMYTSTSGNDMLNLLFPYPKKYLLLWHEDYSLKNVNECLHIWKPILSSSAHFSNNIFVGHVATVGPQSPPLNKIRAIPKVLVKNVQSKKYSTFFADNSFAIDNSGVFRTLNIHFFNGLEFKNYEEFSFRNFSLSIISKMKKIKSVNEDIFNLWGDENNEIEQDEDDESSSEWEIIAQPF</sequence>
<dbReference type="OrthoDB" id="2684236at2759"/>
<keyword evidence="4" id="KW-0833">Ubl conjugation pathway</keyword>
<reference evidence="8 9" key="1">
    <citation type="submission" date="2013-02" db="EMBL/GenBank/DDBJ databases">
        <title>The Genome Annotation of Plasmodium falciparum Tanzania (2000708).</title>
        <authorList>
            <consortium name="The Broad Institute Genome Sequencing Platform"/>
            <consortium name="The Broad Institute Genome Sequencing Center for Infectious Disease"/>
            <person name="Neafsey D."/>
            <person name="Hoffman S."/>
            <person name="Volkman S."/>
            <person name="Rosenthal P."/>
            <person name="Walker B."/>
            <person name="Young S.K."/>
            <person name="Zeng Q."/>
            <person name="Gargeya S."/>
            <person name="Fitzgerald M."/>
            <person name="Haas B."/>
            <person name="Abouelleil A."/>
            <person name="Allen A.W."/>
            <person name="Alvarado L."/>
            <person name="Arachchi H.M."/>
            <person name="Berlin A.M."/>
            <person name="Chapman S.B."/>
            <person name="Gainer-Dewar J."/>
            <person name="Goldberg J."/>
            <person name="Griggs A."/>
            <person name="Gujja S."/>
            <person name="Hansen M."/>
            <person name="Howarth C."/>
            <person name="Imamovic A."/>
            <person name="Ireland A."/>
            <person name="Larimer J."/>
            <person name="McCowan C."/>
            <person name="Murphy C."/>
            <person name="Pearson M."/>
            <person name="Poon T.W."/>
            <person name="Priest M."/>
            <person name="Roberts A."/>
            <person name="Saif S."/>
            <person name="Shea T."/>
            <person name="Sisk P."/>
            <person name="Sykes S."/>
            <person name="Wortman J."/>
            <person name="Nusbaum C."/>
            <person name="Birren B."/>
        </authorList>
    </citation>
    <scope>NUCLEOTIDE SEQUENCE [LARGE SCALE GENOMIC DNA]</scope>
    <source>
        <strain evidence="9">Tanzania (2000708)</strain>
    </source>
</reference>
<keyword evidence="3" id="KW-0645">Protease</keyword>
<evidence type="ECO:0000256" key="7">
    <source>
        <dbReference type="SAM" id="MobiDB-lite"/>
    </source>
</evidence>
<feature type="compositionally biased region" description="Low complexity" evidence="7">
    <location>
        <begin position="656"/>
        <end position="676"/>
    </location>
</feature>
<dbReference type="AlphaFoldDB" id="A0A024W0Q7"/>
<keyword evidence="6" id="KW-0788">Thiol protease</keyword>
<evidence type="ECO:0000256" key="6">
    <source>
        <dbReference type="ARBA" id="ARBA00022807"/>
    </source>
</evidence>
<name>A0A024W0Q7_PLAFA</name>
<dbReference type="GO" id="GO:0005634">
    <property type="term" value="C:nucleus"/>
    <property type="evidence" value="ECO:0007669"/>
    <property type="project" value="TreeGrafter"/>
</dbReference>
<proteinExistence type="predicted"/>
<comment type="catalytic activity">
    <reaction evidence="1">
        <text>Thiol-dependent hydrolysis of ester, thioester, amide, peptide and isopeptide bonds formed by the C-terminal Gly of ubiquitin (a 76-residue protein attached to proteins as an intracellular targeting signal).</text>
        <dbReference type="EC" id="3.4.19.12"/>
    </reaction>
</comment>
<evidence type="ECO:0000256" key="1">
    <source>
        <dbReference type="ARBA" id="ARBA00000707"/>
    </source>
</evidence>
<dbReference type="EC" id="3.4.19.12" evidence="2"/>
<dbReference type="PANTHER" id="PTHR13367">
    <property type="entry name" value="UBIQUITIN THIOESTERASE"/>
    <property type="match status" value="1"/>
</dbReference>